<keyword evidence="3" id="KW-1003">Cell membrane</keyword>
<feature type="transmembrane region" description="Helical" evidence="12">
    <location>
        <begin position="43"/>
        <end position="71"/>
    </location>
</feature>
<dbReference type="InterPro" id="IPR000620">
    <property type="entry name" value="EamA_dom"/>
</dbReference>
<keyword evidence="13" id="KW-0732">Signal</keyword>
<dbReference type="GO" id="GO:0022857">
    <property type="term" value="F:transmembrane transporter activity"/>
    <property type="evidence" value="ECO:0007669"/>
    <property type="project" value="InterPro"/>
</dbReference>
<dbReference type="SUPFAM" id="SSF103481">
    <property type="entry name" value="Multidrug resistance efflux transporter EmrE"/>
    <property type="match status" value="1"/>
</dbReference>
<keyword evidence="4" id="KW-0444">Lipid biosynthesis</keyword>
<evidence type="ECO:0000256" key="8">
    <source>
        <dbReference type="ARBA" id="ARBA00022985"/>
    </source>
</evidence>
<evidence type="ECO:0000256" key="7">
    <source>
        <dbReference type="ARBA" id="ARBA00022692"/>
    </source>
</evidence>
<keyword evidence="11 12" id="KW-0472">Membrane</keyword>
<accession>A0A2Z4BV80</accession>
<dbReference type="EMBL" id="MH325884">
    <property type="protein sequence ID" value="AWU66560.1"/>
    <property type="molecule type" value="Genomic_DNA"/>
</dbReference>
<keyword evidence="9 12" id="KW-1133">Transmembrane helix</keyword>
<dbReference type="PANTHER" id="PTHR30561">
    <property type="entry name" value="SMR FAMILY PROTON-DEPENDENT DRUG EFFLUX TRANSPORTER SUGE"/>
    <property type="match status" value="1"/>
</dbReference>
<dbReference type="InterPro" id="IPR000390">
    <property type="entry name" value="Small_drug/metabolite_transptr"/>
</dbReference>
<feature type="domain" description="EamA" evidence="14">
    <location>
        <begin position="12"/>
        <end position="121"/>
    </location>
</feature>
<keyword evidence="5" id="KW-0997">Cell inner membrane</keyword>
<evidence type="ECO:0000256" key="13">
    <source>
        <dbReference type="SAM" id="SignalP"/>
    </source>
</evidence>
<evidence type="ECO:0000256" key="1">
    <source>
        <dbReference type="ARBA" id="ARBA00004651"/>
    </source>
</evidence>
<dbReference type="Gene3D" id="1.10.3730.20">
    <property type="match status" value="1"/>
</dbReference>
<comment type="subcellular location">
    <subcellularLocation>
        <location evidence="1">Cell membrane</location>
        <topology evidence="1">Multi-pass membrane protein</topology>
    </subcellularLocation>
</comment>
<dbReference type="GO" id="GO:0005886">
    <property type="term" value="C:plasma membrane"/>
    <property type="evidence" value="ECO:0007669"/>
    <property type="project" value="UniProtKB-SubCell"/>
</dbReference>
<evidence type="ECO:0000256" key="11">
    <source>
        <dbReference type="ARBA" id="ARBA00023136"/>
    </source>
</evidence>
<proteinExistence type="predicted"/>
<feature type="chain" id="PRO_5016263397" description="EamA domain-containing protein" evidence="13">
    <location>
        <begin position="20"/>
        <end position="124"/>
    </location>
</feature>
<evidence type="ECO:0000313" key="15">
    <source>
        <dbReference type="EMBL" id="AWU66560.1"/>
    </source>
</evidence>
<evidence type="ECO:0000256" key="6">
    <source>
        <dbReference type="ARBA" id="ARBA00022556"/>
    </source>
</evidence>
<feature type="signal peptide" evidence="13">
    <location>
        <begin position="1"/>
        <end position="19"/>
    </location>
</feature>
<name>A0A2Z4BV80_9ENTR</name>
<evidence type="ECO:0000256" key="5">
    <source>
        <dbReference type="ARBA" id="ARBA00022519"/>
    </source>
</evidence>
<dbReference type="InterPro" id="IPR037185">
    <property type="entry name" value="EmrE-like"/>
</dbReference>
<evidence type="ECO:0000256" key="10">
    <source>
        <dbReference type="ARBA" id="ARBA00023098"/>
    </source>
</evidence>
<feature type="transmembrane region" description="Helical" evidence="12">
    <location>
        <begin position="104"/>
        <end position="121"/>
    </location>
</feature>
<evidence type="ECO:0000256" key="9">
    <source>
        <dbReference type="ARBA" id="ARBA00022989"/>
    </source>
</evidence>
<gene>
    <name evidence="15" type="primary">orf14</name>
</gene>
<protein>
    <recommendedName>
        <fullName evidence="14">EamA domain-containing protein</fullName>
    </recommendedName>
</protein>
<organism evidence="15">
    <name type="scientific">Citrobacter youngae</name>
    <dbReference type="NCBI Taxonomy" id="133448"/>
    <lineage>
        <taxon>Bacteria</taxon>
        <taxon>Pseudomonadati</taxon>
        <taxon>Pseudomonadota</taxon>
        <taxon>Gammaproteobacteria</taxon>
        <taxon>Enterobacterales</taxon>
        <taxon>Enterobacteriaceae</taxon>
        <taxon>Citrobacter</taxon>
        <taxon>Citrobacter freundii complex</taxon>
    </lineage>
</organism>
<sequence length="124" mass="13341">MSLLVLLLALTSVSLNALAQVALRKTMLTIAPLPDAIAGYLGFAIQLLMNPWFIAGMSCYVLSIGLWMAVLGKVEVSLAYPLLSVGYVITAVIGYFFLKEDINTMRLIGLSLICVGIVFISRSA</sequence>
<keyword evidence="10" id="KW-0443">Lipid metabolism</keyword>
<feature type="transmembrane region" description="Helical" evidence="12">
    <location>
        <begin position="78"/>
        <end position="98"/>
    </location>
</feature>
<dbReference type="RefSeq" id="WP_116360230.1">
    <property type="nucleotide sequence ID" value="NZ_JADVFS010000002.1"/>
</dbReference>
<evidence type="ECO:0000256" key="3">
    <source>
        <dbReference type="ARBA" id="ARBA00022475"/>
    </source>
</evidence>
<dbReference type="PANTHER" id="PTHR30561:SF9">
    <property type="entry name" value="4-AMINO-4-DEOXY-L-ARABINOSE-PHOSPHOUNDECAPRENOL FLIPPASE SUBUNIT ARNF-RELATED"/>
    <property type="match status" value="1"/>
</dbReference>
<keyword evidence="6" id="KW-0441">Lipid A biosynthesis</keyword>
<evidence type="ECO:0000256" key="4">
    <source>
        <dbReference type="ARBA" id="ARBA00022516"/>
    </source>
</evidence>
<reference evidence="15" key="1">
    <citation type="submission" date="2018-05" db="EMBL/GenBank/DDBJ databases">
        <authorList>
            <person name="Lanie J.A."/>
            <person name="Ng W.-L."/>
            <person name="Kazmierczak K.M."/>
            <person name="Andrzejewski T.M."/>
            <person name="Davidsen T.M."/>
            <person name="Wayne K.J."/>
            <person name="Tettelin H."/>
            <person name="Glass J.I."/>
            <person name="Rusch D."/>
            <person name="Podicherti R."/>
            <person name="Tsui H.-C.T."/>
            <person name="Winkler M.E."/>
        </authorList>
    </citation>
    <scope>NUCLEOTIDE SEQUENCE</scope>
    <source>
        <strain evidence="15">O2_G3334</strain>
    </source>
</reference>
<dbReference type="GO" id="GO:0009245">
    <property type="term" value="P:lipid A biosynthetic process"/>
    <property type="evidence" value="ECO:0007669"/>
    <property type="project" value="UniProtKB-KW"/>
</dbReference>
<evidence type="ECO:0000259" key="14">
    <source>
        <dbReference type="Pfam" id="PF00892"/>
    </source>
</evidence>
<keyword evidence="7 12" id="KW-0812">Transmembrane</keyword>
<evidence type="ECO:0000256" key="12">
    <source>
        <dbReference type="SAM" id="Phobius"/>
    </source>
</evidence>
<keyword evidence="8" id="KW-0448">Lipopolysaccharide biosynthesis</keyword>
<dbReference type="AlphaFoldDB" id="A0A2Z4BV80"/>
<dbReference type="GO" id="GO:0009103">
    <property type="term" value="P:lipopolysaccharide biosynthetic process"/>
    <property type="evidence" value="ECO:0007669"/>
    <property type="project" value="UniProtKB-KW"/>
</dbReference>
<dbReference type="Pfam" id="PF00892">
    <property type="entry name" value="EamA"/>
    <property type="match status" value="1"/>
</dbReference>
<keyword evidence="2" id="KW-0813">Transport</keyword>
<evidence type="ECO:0000256" key="2">
    <source>
        <dbReference type="ARBA" id="ARBA00022448"/>
    </source>
</evidence>